<organism evidence="2 3">
    <name type="scientific">Actinomadura yumaensis</name>
    <dbReference type="NCBI Taxonomy" id="111807"/>
    <lineage>
        <taxon>Bacteria</taxon>
        <taxon>Bacillati</taxon>
        <taxon>Actinomycetota</taxon>
        <taxon>Actinomycetes</taxon>
        <taxon>Streptosporangiales</taxon>
        <taxon>Thermomonosporaceae</taxon>
        <taxon>Actinomadura</taxon>
    </lineage>
</organism>
<keyword evidence="3" id="KW-1185">Reference proteome</keyword>
<evidence type="ECO:0000313" key="3">
    <source>
        <dbReference type="Proteomes" id="UP001596380"/>
    </source>
</evidence>
<comment type="caution">
    <text evidence="2">The sequence shown here is derived from an EMBL/GenBank/DDBJ whole genome shotgun (WGS) entry which is preliminary data.</text>
</comment>
<reference evidence="3" key="1">
    <citation type="journal article" date="2019" name="Int. J. Syst. Evol. Microbiol.">
        <title>The Global Catalogue of Microorganisms (GCM) 10K type strain sequencing project: providing services to taxonomists for standard genome sequencing and annotation.</title>
        <authorList>
            <consortium name="The Broad Institute Genomics Platform"/>
            <consortium name="The Broad Institute Genome Sequencing Center for Infectious Disease"/>
            <person name="Wu L."/>
            <person name="Ma J."/>
        </authorList>
    </citation>
    <scope>NUCLEOTIDE SEQUENCE [LARGE SCALE GENOMIC DNA]</scope>
    <source>
        <strain evidence="3">JCM 3369</strain>
    </source>
</reference>
<dbReference type="InterPro" id="IPR043917">
    <property type="entry name" value="DUF5753"/>
</dbReference>
<feature type="domain" description="DUF5753" evidence="1">
    <location>
        <begin position="53"/>
        <end position="224"/>
    </location>
</feature>
<proteinExistence type="predicted"/>
<evidence type="ECO:0000259" key="1">
    <source>
        <dbReference type="Pfam" id="PF19054"/>
    </source>
</evidence>
<sequence>MNSGKATVSRIENGEARLDGTRAALVDKGWNTGGLFGFLVWYASLGHDPEWFGRYVTFEQRARLIRIFEPLTVPGLFQQEDYARALLASGGAADPEAVFRERMERQAILERAFITAVVSEAALRWPVGTPEIMRSQLQHLLELAERPNVVILVVPMSFDTGAYAGLNGPMMLLSGDGFGELAYADSPLGGRLVSSPSDVGEFAVMYARISAKALPQGLSKNLIETVLEAFSDDVA</sequence>
<dbReference type="RefSeq" id="WP_160826775.1">
    <property type="nucleotide sequence ID" value="NZ_JBHSXE010000001.1"/>
</dbReference>
<dbReference type="Proteomes" id="UP001596380">
    <property type="component" value="Unassembled WGS sequence"/>
</dbReference>
<dbReference type="EMBL" id="JBHSXS010000021">
    <property type="protein sequence ID" value="MFC6883775.1"/>
    <property type="molecule type" value="Genomic_DNA"/>
</dbReference>
<protein>
    <submittedName>
        <fullName evidence="2">DUF5753 domain-containing protein</fullName>
    </submittedName>
</protein>
<evidence type="ECO:0000313" key="2">
    <source>
        <dbReference type="EMBL" id="MFC6883775.1"/>
    </source>
</evidence>
<dbReference type="Pfam" id="PF19054">
    <property type="entry name" value="DUF5753"/>
    <property type="match status" value="1"/>
</dbReference>
<accession>A0ABW2CTT4</accession>
<gene>
    <name evidence="2" type="ORF">ACFQKB_28730</name>
</gene>
<name>A0ABW2CTT4_9ACTN</name>